<dbReference type="PANTHER" id="PTHR45658:SF18">
    <property type="entry name" value="PROTEIN GAT2"/>
    <property type="match status" value="1"/>
</dbReference>
<dbReference type="SMART" id="SM00401">
    <property type="entry name" value="ZnF_GATA"/>
    <property type="match status" value="1"/>
</dbReference>
<evidence type="ECO:0000313" key="7">
    <source>
        <dbReference type="Proteomes" id="UP000189911"/>
    </source>
</evidence>
<dbReference type="EMBL" id="LT598452">
    <property type="protein sequence ID" value="SCU99570.1"/>
    <property type="molecule type" value="Genomic_DNA"/>
</dbReference>
<dbReference type="SUPFAM" id="SSF57716">
    <property type="entry name" value="Glucocorticoid receptor-like (DNA-binding domain)"/>
    <property type="match status" value="1"/>
</dbReference>
<reference evidence="7" key="1">
    <citation type="submission" date="2016-03" db="EMBL/GenBank/DDBJ databases">
        <authorList>
            <person name="Devillers Hugo."/>
        </authorList>
    </citation>
    <scope>NUCLEOTIDE SEQUENCE [LARGE SCALE GENOMIC DNA]</scope>
</reference>
<dbReference type="PROSITE" id="PS00344">
    <property type="entry name" value="GATA_ZN_FINGER_1"/>
    <property type="match status" value="1"/>
</dbReference>
<dbReference type="OrthoDB" id="2162994at2759"/>
<dbReference type="InterPro" id="IPR000679">
    <property type="entry name" value="Znf_GATA"/>
</dbReference>
<keyword evidence="3" id="KW-0862">Zinc</keyword>
<dbReference type="InterPro" id="IPR013088">
    <property type="entry name" value="Znf_NHR/GATA"/>
</dbReference>
<protein>
    <submittedName>
        <fullName evidence="6">LANO_0F02388g1_1</fullName>
    </submittedName>
</protein>
<gene>
    <name evidence="6" type="ORF">LANO_0F02388G</name>
</gene>
<name>A0A1G4K6T2_9SACH</name>
<dbReference type="GO" id="GO:0006355">
    <property type="term" value="P:regulation of DNA-templated transcription"/>
    <property type="evidence" value="ECO:0007669"/>
    <property type="project" value="InterPro"/>
</dbReference>
<proteinExistence type="predicted"/>
<feature type="domain" description="GATA-type" evidence="5">
    <location>
        <begin position="346"/>
        <end position="382"/>
    </location>
</feature>
<keyword evidence="2 4" id="KW-0863">Zinc-finger</keyword>
<evidence type="ECO:0000313" key="6">
    <source>
        <dbReference type="EMBL" id="SCU99570.1"/>
    </source>
</evidence>
<evidence type="ECO:0000256" key="3">
    <source>
        <dbReference type="ARBA" id="ARBA00022833"/>
    </source>
</evidence>
<evidence type="ECO:0000256" key="2">
    <source>
        <dbReference type="ARBA" id="ARBA00022771"/>
    </source>
</evidence>
<dbReference type="Proteomes" id="UP000189911">
    <property type="component" value="Chromosome F"/>
</dbReference>
<dbReference type="Gene3D" id="3.30.50.10">
    <property type="entry name" value="Erythroid Transcription Factor GATA-1, subunit A"/>
    <property type="match status" value="1"/>
</dbReference>
<dbReference type="PANTHER" id="PTHR45658">
    <property type="entry name" value="GATA TRANSCRIPTION FACTOR"/>
    <property type="match status" value="1"/>
</dbReference>
<keyword evidence="1" id="KW-0479">Metal-binding</keyword>
<evidence type="ECO:0000256" key="1">
    <source>
        <dbReference type="ARBA" id="ARBA00022723"/>
    </source>
</evidence>
<dbReference type="InterPro" id="IPR051140">
    <property type="entry name" value="GATA_TF"/>
</dbReference>
<organism evidence="6 7">
    <name type="scientific">Lachancea nothofagi CBS 11611</name>
    <dbReference type="NCBI Taxonomy" id="1266666"/>
    <lineage>
        <taxon>Eukaryota</taxon>
        <taxon>Fungi</taxon>
        <taxon>Dikarya</taxon>
        <taxon>Ascomycota</taxon>
        <taxon>Saccharomycotina</taxon>
        <taxon>Saccharomycetes</taxon>
        <taxon>Saccharomycetales</taxon>
        <taxon>Saccharomycetaceae</taxon>
        <taxon>Lachancea</taxon>
    </lineage>
</organism>
<dbReference type="GO" id="GO:0008270">
    <property type="term" value="F:zinc ion binding"/>
    <property type="evidence" value="ECO:0007669"/>
    <property type="project" value="UniProtKB-KW"/>
</dbReference>
<evidence type="ECO:0000256" key="4">
    <source>
        <dbReference type="PROSITE-ProRule" id="PRU00094"/>
    </source>
</evidence>
<accession>A0A1G4K6T2</accession>
<evidence type="ECO:0000259" key="5">
    <source>
        <dbReference type="PROSITE" id="PS50114"/>
    </source>
</evidence>
<dbReference type="GO" id="GO:0043565">
    <property type="term" value="F:sequence-specific DNA binding"/>
    <property type="evidence" value="ECO:0007669"/>
    <property type="project" value="InterPro"/>
</dbReference>
<dbReference type="Pfam" id="PF00320">
    <property type="entry name" value="GATA"/>
    <property type="match status" value="1"/>
</dbReference>
<dbReference type="AlphaFoldDB" id="A0A1G4K6T2"/>
<dbReference type="PROSITE" id="PS50114">
    <property type="entry name" value="GATA_ZN_FINGER_2"/>
    <property type="match status" value="1"/>
</dbReference>
<sequence>MHSGALIQQSCFQELHQLTALPRIKILQKGSKVRPSLPSIRQLLRDIQSRNGTRNSPTPNKLFYTTGQPHVYSSVSPGVHESGLLPNYTRLSQRNFDLTTTGVSEAPQPSLHNNICDDHIIHAEHTRLVRLQPHRPAPRPPLNTGNIQKPSGDLLKLAYAVEASTNMGRTTVTGNHVTDSIIHFNGDYQLKIAEILESLQAMYRNLQEWPLSMHSQDVARIDKMSLLIDYISPESLESTTVMAKRAYDSLMTISQWKTKYKKLHIGLHSRLVDTRLEKSSKVKKLRLSKNKFKEDLKRHLKNSDPAVALRGEYDAGEKTAKDDLVKPVESFSAKKLALIESEDESTKAGLQCAHCLSTKTPEWRKGPYGKRSLCNACGLFYKKLVRKFDDAQAALIMKYRKRVSSKDRKVPRVFDVPDNQL</sequence>
<dbReference type="CDD" id="cd00202">
    <property type="entry name" value="ZnF_GATA"/>
    <property type="match status" value="1"/>
</dbReference>
<keyword evidence="7" id="KW-1185">Reference proteome</keyword>